<proteinExistence type="predicted"/>
<dbReference type="EMBL" id="JBHSIU010000111">
    <property type="protein sequence ID" value="MFC5007077.1"/>
    <property type="molecule type" value="Genomic_DNA"/>
</dbReference>
<name>A0ABV9WEB6_9ACTN</name>
<dbReference type="Proteomes" id="UP001595912">
    <property type="component" value="Unassembled WGS sequence"/>
</dbReference>
<organism evidence="2 3">
    <name type="scientific">Dactylosporangium cerinum</name>
    <dbReference type="NCBI Taxonomy" id="1434730"/>
    <lineage>
        <taxon>Bacteria</taxon>
        <taxon>Bacillati</taxon>
        <taxon>Actinomycetota</taxon>
        <taxon>Actinomycetes</taxon>
        <taxon>Micromonosporales</taxon>
        <taxon>Micromonosporaceae</taxon>
        <taxon>Dactylosporangium</taxon>
    </lineage>
</organism>
<reference evidence="3" key="1">
    <citation type="journal article" date="2019" name="Int. J. Syst. Evol. Microbiol.">
        <title>The Global Catalogue of Microorganisms (GCM) 10K type strain sequencing project: providing services to taxonomists for standard genome sequencing and annotation.</title>
        <authorList>
            <consortium name="The Broad Institute Genomics Platform"/>
            <consortium name="The Broad Institute Genome Sequencing Center for Infectious Disease"/>
            <person name="Wu L."/>
            <person name="Ma J."/>
        </authorList>
    </citation>
    <scope>NUCLEOTIDE SEQUENCE [LARGE SCALE GENOMIC DNA]</scope>
    <source>
        <strain evidence="3">CGMCC 4.7152</strain>
    </source>
</reference>
<feature type="region of interest" description="Disordered" evidence="1">
    <location>
        <begin position="1"/>
        <end position="47"/>
    </location>
</feature>
<protein>
    <submittedName>
        <fullName evidence="2">Uncharacterized protein</fullName>
    </submittedName>
</protein>
<evidence type="ECO:0000313" key="2">
    <source>
        <dbReference type="EMBL" id="MFC5007077.1"/>
    </source>
</evidence>
<gene>
    <name evidence="2" type="ORF">ACFPIJ_55890</name>
</gene>
<comment type="caution">
    <text evidence="2">The sequence shown here is derived from an EMBL/GenBank/DDBJ whole genome shotgun (WGS) entry which is preliminary data.</text>
</comment>
<dbReference type="RefSeq" id="WP_380127727.1">
    <property type="nucleotide sequence ID" value="NZ_JBHSIU010000111.1"/>
</dbReference>
<sequence length="116" mass="12241">MTRPGASRTSVPVDADGRPNRARRHQQGPDDRSHAAAVPPPPDATGFEGTFIRALHALAGTPAGAAALLPLDVSGCDGRCAVPAFHDLTTGVWRHLSNLSRCHRPTTTPPGSDRHR</sequence>
<accession>A0ABV9WEB6</accession>
<evidence type="ECO:0000313" key="3">
    <source>
        <dbReference type="Proteomes" id="UP001595912"/>
    </source>
</evidence>
<keyword evidence="3" id="KW-1185">Reference proteome</keyword>
<evidence type="ECO:0000256" key="1">
    <source>
        <dbReference type="SAM" id="MobiDB-lite"/>
    </source>
</evidence>